<proteinExistence type="predicted"/>
<dbReference type="EMBL" id="LR796852">
    <property type="protein sequence ID" value="CAB4170129.1"/>
    <property type="molecule type" value="Genomic_DNA"/>
</dbReference>
<sequence>MTDSTRSLVVQDGVIAEGGAGFFSGVDSPTFDAPVGSLYLKTDAARFVKILAGAGGENWQQEIFTASVADRLTTTVYNKSGATIIKGSVIYIDGSHGFLPTIALSQGNSDAASARTYGLVVSDINDQGSGTVVHAGLLDNLDTHLLTEGVVLYLSPTVAGEITMTKPVPPQHIVFVGVCTRSHPTFGTIEVTIQNGYELAELHDVVALTPTNKDVIRYETSTQTWRTSPTLTTLETTVAALFDVAVTFYLLPGSHGHTVYLTWAEASSLMLGTIASVVRDSSATSSGTAHVHSTTITWDTTCYNFVATVATALAHSHGFTSSSPSSSWQILGRTQLTVAANATSILTIPARTLLRLTAIVTGYSGGGIASFRFGGTAGAVDSGNNYNTRFIRMNSGANNNFTDAPTTSTNYLRMASQNIVLGRQYVANVTNIATVRKMVSINTASEAGAVGTAANIDVGQGMWANTTQQIVSVQLISTANNLLIGSGFIVEGMNLV</sequence>
<protein>
    <submittedName>
        <fullName evidence="1">Uncharacterized protein</fullName>
    </submittedName>
</protein>
<accession>A0A6J5PE70</accession>
<organism evidence="1">
    <name type="scientific">uncultured Caudovirales phage</name>
    <dbReference type="NCBI Taxonomy" id="2100421"/>
    <lineage>
        <taxon>Viruses</taxon>
        <taxon>Duplodnaviria</taxon>
        <taxon>Heunggongvirae</taxon>
        <taxon>Uroviricota</taxon>
        <taxon>Caudoviricetes</taxon>
        <taxon>Peduoviridae</taxon>
        <taxon>Maltschvirus</taxon>
        <taxon>Maltschvirus maltsch</taxon>
    </lineage>
</organism>
<name>A0A6J5PE70_9CAUD</name>
<evidence type="ECO:0000313" key="1">
    <source>
        <dbReference type="EMBL" id="CAB4170129.1"/>
    </source>
</evidence>
<gene>
    <name evidence="1" type="ORF">UFOVP901_40</name>
</gene>
<reference evidence="1" key="1">
    <citation type="submission" date="2020-05" db="EMBL/GenBank/DDBJ databases">
        <authorList>
            <person name="Chiriac C."/>
            <person name="Salcher M."/>
            <person name="Ghai R."/>
            <person name="Kavagutti S V."/>
        </authorList>
    </citation>
    <scope>NUCLEOTIDE SEQUENCE</scope>
</reference>